<evidence type="ECO:0000313" key="1">
    <source>
        <dbReference type="EMBL" id="MDD2178026.1"/>
    </source>
</evidence>
<gene>
    <name evidence="1" type="ORF">OIN59_11325</name>
</gene>
<proteinExistence type="predicted"/>
<dbReference type="Gene3D" id="3.40.50.1110">
    <property type="entry name" value="SGNH hydrolase"/>
    <property type="match status" value="1"/>
</dbReference>
<organism evidence="1 2">
    <name type="scientific">Acidovorax benzenivorans</name>
    <dbReference type="NCBI Taxonomy" id="2987520"/>
    <lineage>
        <taxon>Bacteria</taxon>
        <taxon>Pseudomonadati</taxon>
        <taxon>Pseudomonadota</taxon>
        <taxon>Betaproteobacteria</taxon>
        <taxon>Burkholderiales</taxon>
        <taxon>Comamonadaceae</taxon>
        <taxon>Acidovorax</taxon>
    </lineage>
</organism>
<dbReference type="RefSeq" id="WP_274110308.1">
    <property type="nucleotide sequence ID" value="NZ_JAPCKI010000005.1"/>
</dbReference>
<dbReference type="InterPro" id="IPR036514">
    <property type="entry name" value="SGNH_hydro_sf"/>
</dbReference>
<dbReference type="Pfam" id="PF00657">
    <property type="entry name" value="Lipase_GDSL"/>
    <property type="match status" value="1"/>
</dbReference>
<evidence type="ECO:0000313" key="2">
    <source>
        <dbReference type="Proteomes" id="UP001148932"/>
    </source>
</evidence>
<sequence>MKKFLYLLLPSLVLCMLVGLGYGAGVYTVAGRFERTIHWIEQGETLAGVLAITPLSDEQRDGIKNAYSDPNIDVRNISWSVPNQPTPFVGTAPAPGQHHNARINSWQMRNSEEIQEPKPAGIYRIFLTGGSTAFGSGAPSQEKTIGSLLNGLLADRLSQKTGLRYEVFTFANPAWASTQERIAIENYLSELQPDLVISLSGNNDVFWGDAGRNVLWFAAGADEYFQTLANTGLKTAGRNELSQLPQTRPASQSVTAELVAYRLEKNARLGAQALQHVNADWIFFLQPTLSVTNKALSSREKAFIPASKNYFVQCYQLMSFRLAGLQHENFEFVDLSKVFDGYRATDEIFLDQFHFGDKGNAVVAEAMFSALASRLARVPAASKL</sequence>
<dbReference type="Proteomes" id="UP001148932">
    <property type="component" value="Unassembled WGS sequence"/>
</dbReference>
<keyword evidence="2" id="KW-1185">Reference proteome</keyword>
<dbReference type="EMBL" id="JAPCKI010000005">
    <property type="protein sequence ID" value="MDD2178026.1"/>
    <property type="molecule type" value="Genomic_DNA"/>
</dbReference>
<reference evidence="1" key="1">
    <citation type="submission" date="2022-10" db="EMBL/GenBank/DDBJ databases">
        <title>Description of microaerobic benzene degrading bacteria.</title>
        <authorList>
            <person name="Bedics A."/>
            <person name="Tancsics A."/>
            <person name="Banerjee S."/>
        </authorList>
    </citation>
    <scope>NUCLEOTIDE SEQUENCE</scope>
    <source>
        <strain evidence="1">D2M1</strain>
    </source>
</reference>
<dbReference type="InterPro" id="IPR001087">
    <property type="entry name" value="GDSL"/>
</dbReference>
<comment type="caution">
    <text evidence="1">The sequence shown here is derived from an EMBL/GenBank/DDBJ whole genome shotgun (WGS) entry which is preliminary data.</text>
</comment>
<accession>A0ABT5RXV7</accession>
<dbReference type="SUPFAM" id="SSF52266">
    <property type="entry name" value="SGNH hydrolase"/>
    <property type="match status" value="1"/>
</dbReference>
<protein>
    <recommendedName>
        <fullName evidence="3">SGNH hydrolase-type esterase domain-containing protein</fullName>
    </recommendedName>
</protein>
<name>A0ABT5RXV7_9BURK</name>
<evidence type="ECO:0008006" key="3">
    <source>
        <dbReference type="Google" id="ProtNLM"/>
    </source>
</evidence>